<keyword evidence="2" id="KW-1185">Reference proteome</keyword>
<dbReference type="InterPro" id="IPR023165">
    <property type="entry name" value="rRNA_Ade_diMease-like_C"/>
</dbReference>
<dbReference type="Proteomes" id="UP000886653">
    <property type="component" value="Unassembled WGS sequence"/>
</dbReference>
<accession>A0A9P6NV21</accession>
<evidence type="ECO:0000313" key="2">
    <source>
        <dbReference type="Proteomes" id="UP000886653"/>
    </source>
</evidence>
<gene>
    <name evidence="1" type="ORF">CROQUDRAFT_668344</name>
</gene>
<proteinExistence type="predicted"/>
<evidence type="ECO:0000313" key="1">
    <source>
        <dbReference type="EMBL" id="KAG0150709.1"/>
    </source>
</evidence>
<reference evidence="1" key="1">
    <citation type="submission" date="2013-11" db="EMBL/GenBank/DDBJ databases">
        <title>Genome sequence of the fusiform rust pathogen reveals effectors for host alternation and coevolution with pine.</title>
        <authorList>
            <consortium name="DOE Joint Genome Institute"/>
            <person name="Smith K."/>
            <person name="Pendleton A."/>
            <person name="Kubisiak T."/>
            <person name="Anderson C."/>
            <person name="Salamov A."/>
            <person name="Aerts A."/>
            <person name="Riley R."/>
            <person name="Clum A."/>
            <person name="Lindquist E."/>
            <person name="Ence D."/>
            <person name="Campbell M."/>
            <person name="Kronenberg Z."/>
            <person name="Feau N."/>
            <person name="Dhillon B."/>
            <person name="Hamelin R."/>
            <person name="Burleigh J."/>
            <person name="Smith J."/>
            <person name="Yandell M."/>
            <person name="Nelson C."/>
            <person name="Grigoriev I."/>
            <person name="Davis J."/>
        </authorList>
    </citation>
    <scope>NUCLEOTIDE SEQUENCE</scope>
    <source>
        <strain evidence="1">G11</strain>
    </source>
</reference>
<name>A0A9P6NV21_9BASI</name>
<dbReference type="EMBL" id="MU167217">
    <property type="protein sequence ID" value="KAG0150709.1"/>
    <property type="molecule type" value="Genomic_DNA"/>
</dbReference>
<dbReference type="OrthoDB" id="2505692at2759"/>
<comment type="caution">
    <text evidence="1">The sequence shown here is derived from an EMBL/GenBank/DDBJ whole genome shotgun (WGS) entry which is preliminary data.</text>
</comment>
<protein>
    <submittedName>
        <fullName evidence="1">Uncharacterized protein</fullName>
    </submittedName>
</protein>
<dbReference type="Gene3D" id="1.10.8.100">
    <property type="entry name" value="Ribosomal RNA adenine dimethylase-like, domain 2"/>
    <property type="match status" value="1"/>
</dbReference>
<sequence>MTATANCLTHITASTQLPSLAMRPDQFFPLNLLTTEADEPSLKHSSSTVNFCEALLLEPLAHVKLTSEEFECMTFLQRHIHAAAGASIMYEKLKAKGQEIPRSTTPRMMTGDQWANLSRCFNEWPFKPRTFENELELALDDTYNI</sequence>
<organism evidence="1 2">
    <name type="scientific">Cronartium quercuum f. sp. fusiforme G11</name>
    <dbReference type="NCBI Taxonomy" id="708437"/>
    <lineage>
        <taxon>Eukaryota</taxon>
        <taxon>Fungi</taxon>
        <taxon>Dikarya</taxon>
        <taxon>Basidiomycota</taxon>
        <taxon>Pucciniomycotina</taxon>
        <taxon>Pucciniomycetes</taxon>
        <taxon>Pucciniales</taxon>
        <taxon>Coleosporiaceae</taxon>
        <taxon>Cronartium</taxon>
    </lineage>
</organism>
<dbReference type="AlphaFoldDB" id="A0A9P6NV21"/>